<sequence length="160" mass="17204">MVRPKRGSPLALLLAVVAAVATLFMLQRCFMVPAVSAPPASSPTASFGMSAPSLAGEQGLYVGAANGDSLELGASMPFAGAGLETGVREINVAMFNKKRTRFDRSEGWTNRKKFRTCSLMARAATNKGKKILKRQIRKGKHKLGPGDYTNPKMQPVKPLR</sequence>
<feature type="region of interest" description="Disordered" evidence="1">
    <location>
        <begin position="136"/>
        <end position="160"/>
    </location>
</feature>
<dbReference type="AlphaFoldDB" id="A0A813L5N9"/>
<comment type="caution">
    <text evidence="2">The sequence shown here is derived from an EMBL/GenBank/DDBJ whole genome shotgun (WGS) entry which is preliminary data.</text>
</comment>
<evidence type="ECO:0000313" key="2">
    <source>
        <dbReference type="EMBL" id="CAE8720211.1"/>
    </source>
</evidence>
<dbReference type="Proteomes" id="UP000626109">
    <property type="component" value="Unassembled WGS sequence"/>
</dbReference>
<dbReference type="EMBL" id="CAJNNW010033748">
    <property type="protein sequence ID" value="CAE8720211.1"/>
    <property type="molecule type" value="Genomic_DNA"/>
</dbReference>
<protein>
    <submittedName>
        <fullName evidence="2">Uncharacterized protein</fullName>
    </submittedName>
</protein>
<accession>A0A813L5N9</accession>
<evidence type="ECO:0000256" key="1">
    <source>
        <dbReference type="SAM" id="MobiDB-lite"/>
    </source>
</evidence>
<evidence type="ECO:0000313" key="3">
    <source>
        <dbReference type="Proteomes" id="UP000626109"/>
    </source>
</evidence>
<gene>
    <name evidence="2" type="ORF">PGLA2088_LOCUS41177</name>
</gene>
<organism evidence="2 3">
    <name type="scientific">Polarella glacialis</name>
    <name type="common">Dinoflagellate</name>
    <dbReference type="NCBI Taxonomy" id="89957"/>
    <lineage>
        <taxon>Eukaryota</taxon>
        <taxon>Sar</taxon>
        <taxon>Alveolata</taxon>
        <taxon>Dinophyceae</taxon>
        <taxon>Suessiales</taxon>
        <taxon>Suessiaceae</taxon>
        <taxon>Polarella</taxon>
    </lineage>
</organism>
<name>A0A813L5N9_POLGL</name>
<proteinExistence type="predicted"/>
<dbReference type="Gene3D" id="1.10.287.3980">
    <property type="match status" value="1"/>
</dbReference>
<reference evidence="2" key="1">
    <citation type="submission" date="2021-02" db="EMBL/GenBank/DDBJ databases">
        <authorList>
            <person name="Dougan E. K."/>
            <person name="Rhodes N."/>
            <person name="Thang M."/>
            <person name="Chan C."/>
        </authorList>
    </citation>
    <scope>NUCLEOTIDE SEQUENCE</scope>
</reference>